<feature type="chain" id="PRO_5045531331" evidence="1">
    <location>
        <begin position="30"/>
        <end position="152"/>
    </location>
</feature>
<keyword evidence="1" id="KW-0732">Signal</keyword>
<keyword evidence="3" id="KW-1185">Reference proteome</keyword>
<evidence type="ECO:0000313" key="2">
    <source>
        <dbReference type="EMBL" id="MEM4987141.1"/>
    </source>
</evidence>
<comment type="caution">
    <text evidence="2">The sequence shown here is derived from an EMBL/GenBank/DDBJ whole genome shotgun (WGS) entry which is preliminary data.</text>
</comment>
<dbReference type="SUPFAM" id="SSF75169">
    <property type="entry name" value="DsrEFH-like"/>
    <property type="match status" value="1"/>
</dbReference>
<feature type="signal peptide" evidence="1">
    <location>
        <begin position="1"/>
        <end position="29"/>
    </location>
</feature>
<protein>
    <submittedName>
        <fullName evidence="2">DsrE family protein</fullName>
    </submittedName>
</protein>
<accession>A0ABU9PT26</accession>
<dbReference type="Gene3D" id="3.40.1260.10">
    <property type="entry name" value="DsrEFH-like"/>
    <property type="match status" value="1"/>
</dbReference>
<dbReference type="PANTHER" id="PTHR37691:SF1">
    <property type="entry name" value="BLR3518 PROTEIN"/>
    <property type="match status" value="1"/>
</dbReference>
<sequence length="152" mass="15844">MQRRNILWTMFSSIGAAAVLAGTASRANAVGVAGVDKAKVAYHLNELDKAGFVLGNIQNHFDGMGGPDRVKINLVIHGAALKAFYSTQASPELSAQVAGLAKMGLGLSACINTMKAQNVSLKDLLPGFTVADKGAVVLLADLQSQGYAYLKP</sequence>
<dbReference type="RefSeq" id="WP_342828782.1">
    <property type="nucleotide sequence ID" value="NZ_JBANDC010000004.1"/>
</dbReference>
<name>A0ABU9PT26_9BURK</name>
<dbReference type="Proteomes" id="UP001495910">
    <property type="component" value="Unassembled WGS sequence"/>
</dbReference>
<dbReference type="Pfam" id="PF02635">
    <property type="entry name" value="DsrE"/>
    <property type="match status" value="1"/>
</dbReference>
<dbReference type="InterPro" id="IPR027396">
    <property type="entry name" value="DsrEFH-like"/>
</dbReference>
<reference evidence="2 3" key="1">
    <citation type="submission" date="2024-02" db="EMBL/GenBank/DDBJ databases">
        <title>Draft genome sequence of Collimonas sp. strain H4R21, an effective mineral-weathering bacterial strain isolated from the beech rhizosphere.</title>
        <authorList>
            <person name="Morin E."/>
            <person name="Uroz S."/>
            <person name="Leveau J.H.J."/>
            <person name="Kumar R."/>
            <person name="Rey M.W."/>
            <person name="Pham J."/>
        </authorList>
    </citation>
    <scope>NUCLEOTIDE SEQUENCE [LARGE SCALE GENOMIC DNA]</scope>
    <source>
        <strain evidence="2 3">H4R21</strain>
    </source>
</reference>
<evidence type="ECO:0000256" key="1">
    <source>
        <dbReference type="SAM" id="SignalP"/>
    </source>
</evidence>
<gene>
    <name evidence="2" type="ORF">V8G57_07035</name>
</gene>
<dbReference type="PANTHER" id="PTHR37691">
    <property type="entry name" value="BLR3518 PROTEIN"/>
    <property type="match status" value="1"/>
</dbReference>
<dbReference type="EMBL" id="JBANDC010000004">
    <property type="protein sequence ID" value="MEM4987141.1"/>
    <property type="molecule type" value="Genomic_DNA"/>
</dbReference>
<dbReference type="InterPro" id="IPR003787">
    <property type="entry name" value="Sulphur_relay_DsrE/F-like"/>
</dbReference>
<organism evidence="2 3">
    <name type="scientific">Collimonas rhizosphaerae</name>
    <dbReference type="NCBI Taxonomy" id="3126357"/>
    <lineage>
        <taxon>Bacteria</taxon>
        <taxon>Pseudomonadati</taxon>
        <taxon>Pseudomonadota</taxon>
        <taxon>Betaproteobacteria</taxon>
        <taxon>Burkholderiales</taxon>
        <taxon>Oxalobacteraceae</taxon>
        <taxon>Collimonas</taxon>
    </lineage>
</organism>
<evidence type="ECO:0000313" key="3">
    <source>
        <dbReference type="Proteomes" id="UP001495910"/>
    </source>
</evidence>
<proteinExistence type="predicted"/>